<feature type="signal peptide" evidence="1">
    <location>
        <begin position="1"/>
        <end position="26"/>
    </location>
</feature>
<name>A0A1W6B5W3_9GAMM</name>
<dbReference type="OrthoDB" id="6627459at2"/>
<organism evidence="2 3">
    <name type="scientific">Pantoea alhagi</name>
    <dbReference type="NCBI Taxonomy" id="1891675"/>
    <lineage>
        <taxon>Bacteria</taxon>
        <taxon>Pseudomonadati</taxon>
        <taxon>Pseudomonadota</taxon>
        <taxon>Gammaproteobacteria</taxon>
        <taxon>Enterobacterales</taxon>
        <taxon>Erwiniaceae</taxon>
        <taxon>Pantoea</taxon>
    </lineage>
</organism>
<keyword evidence="3" id="KW-1185">Reference proteome</keyword>
<dbReference type="EMBL" id="CP019706">
    <property type="protein sequence ID" value="ARJ42480.1"/>
    <property type="molecule type" value="Genomic_DNA"/>
</dbReference>
<evidence type="ECO:0008006" key="4">
    <source>
        <dbReference type="Google" id="ProtNLM"/>
    </source>
</evidence>
<dbReference type="Proteomes" id="UP000192900">
    <property type="component" value="Chromosome"/>
</dbReference>
<sequence length="234" mass="27287">MINKTLLKSLFFLSFSFLTLTHYSFAEQLLIDGTFQAYWKAEWNDDATVNTPQLGFRYFPSETSPQKMKVIDILMDGSENKKINFIKSHFTNIPDNFFKYKEWYVNQKGYLVIKDIKHYIECDADNYIAEFVSFTPTALNLNTKTNDDTGCVYGGSFPYLTSYVLNSNTKSGKLKHEPKERAKTSYTFTRDESVVKIKTINKEWMYVALYDPTRQDRLSDKKGYIKFSDVVPLN</sequence>
<dbReference type="AlphaFoldDB" id="A0A1W6B5W3"/>
<evidence type="ECO:0000256" key="1">
    <source>
        <dbReference type="SAM" id="SignalP"/>
    </source>
</evidence>
<proteinExistence type="predicted"/>
<accession>A0A1W6B5W3</accession>
<protein>
    <recommendedName>
        <fullName evidence="4">SH3b domain-containing protein</fullName>
    </recommendedName>
</protein>
<evidence type="ECO:0000313" key="2">
    <source>
        <dbReference type="EMBL" id="ARJ42480.1"/>
    </source>
</evidence>
<feature type="chain" id="PRO_5013297835" description="SH3b domain-containing protein" evidence="1">
    <location>
        <begin position="27"/>
        <end position="234"/>
    </location>
</feature>
<keyword evidence="1" id="KW-0732">Signal</keyword>
<dbReference type="RefSeq" id="WP_085070187.1">
    <property type="nucleotide sequence ID" value="NZ_CP019706.1"/>
</dbReference>
<evidence type="ECO:0000313" key="3">
    <source>
        <dbReference type="Proteomes" id="UP000192900"/>
    </source>
</evidence>
<dbReference type="KEGG" id="palh:B1H58_10885"/>
<gene>
    <name evidence="2" type="ORF">B1H58_10885</name>
</gene>
<reference evidence="2 3" key="1">
    <citation type="submission" date="2017-02" db="EMBL/GenBank/DDBJ databases">
        <title>Complete genome sequence of the drought resistance-promoting endophyte Pantoea alhagi LTYR-11Z.</title>
        <authorList>
            <person name="Zhang L."/>
        </authorList>
    </citation>
    <scope>NUCLEOTIDE SEQUENCE [LARGE SCALE GENOMIC DNA]</scope>
    <source>
        <strain evidence="2 3">LTYR-11Z</strain>
    </source>
</reference>